<protein>
    <submittedName>
        <fullName evidence="2">Uncharacterized protein</fullName>
    </submittedName>
</protein>
<gene>
    <name evidence="2" type="ORF">RU96_GL000033</name>
</gene>
<comment type="caution">
    <text evidence="2">The sequence shown here is derived from an EMBL/GenBank/DDBJ whole genome shotgun (WGS) entry which is preliminary data.</text>
</comment>
<evidence type="ECO:0000313" key="3">
    <source>
        <dbReference type="Proteomes" id="UP000182835"/>
    </source>
</evidence>
<evidence type="ECO:0000256" key="1">
    <source>
        <dbReference type="SAM" id="Phobius"/>
    </source>
</evidence>
<feature type="transmembrane region" description="Helical" evidence="1">
    <location>
        <begin position="21"/>
        <end position="39"/>
    </location>
</feature>
<dbReference type="Pfam" id="PF11337">
    <property type="entry name" value="DUF3139"/>
    <property type="match status" value="1"/>
</dbReference>
<keyword evidence="1" id="KW-0472">Membrane</keyword>
<dbReference type="EMBL" id="JXKG01000001">
    <property type="protein sequence ID" value="OJG16566.1"/>
    <property type="molecule type" value="Genomic_DNA"/>
</dbReference>
<keyword evidence="1" id="KW-0812">Transmembrane</keyword>
<evidence type="ECO:0000313" key="2">
    <source>
        <dbReference type="EMBL" id="OJG16566.1"/>
    </source>
</evidence>
<sequence length="163" mass="19325">MYRIKSYLLDIRRKDVKKIKIAVSVIVVLILGVWSYSIYQKNKADERINRYLVEQGIPEEQIKTIAKIRYDEKPGLYKRYSKKITTKKDFKKWQKEVIKSRMFFSGVELKAKENLTINNCELEYDCVLDLKNKRVTVQYLISGDGITNQQEINSQFAYLLLNE</sequence>
<dbReference type="AlphaFoldDB" id="A0A1L8RA16"/>
<reference evidence="2 3" key="1">
    <citation type="submission" date="2014-12" db="EMBL/GenBank/DDBJ databases">
        <title>Draft genome sequences of 29 type strains of Enterococci.</title>
        <authorList>
            <person name="Zhong Z."/>
            <person name="Sun Z."/>
            <person name="Liu W."/>
            <person name="Zhang W."/>
            <person name="Zhang H."/>
        </authorList>
    </citation>
    <scope>NUCLEOTIDE SEQUENCE [LARGE SCALE GENOMIC DNA]</scope>
    <source>
        <strain evidence="2 3">DSM 21207</strain>
    </source>
</reference>
<keyword evidence="1" id="KW-1133">Transmembrane helix</keyword>
<dbReference type="Proteomes" id="UP000182835">
    <property type="component" value="Unassembled WGS sequence"/>
</dbReference>
<accession>A0A1L8RA16</accession>
<name>A0A1L8RA16_9ENTE</name>
<proteinExistence type="predicted"/>
<organism evidence="2 3">
    <name type="scientific">Enterococcus canintestini</name>
    <dbReference type="NCBI Taxonomy" id="317010"/>
    <lineage>
        <taxon>Bacteria</taxon>
        <taxon>Bacillati</taxon>
        <taxon>Bacillota</taxon>
        <taxon>Bacilli</taxon>
        <taxon>Lactobacillales</taxon>
        <taxon>Enterococcaceae</taxon>
        <taxon>Enterococcus</taxon>
    </lineage>
</organism>
<dbReference type="InterPro" id="IPR021486">
    <property type="entry name" value="DUF3139"/>
</dbReference>